<dbReference type="PANTHER" id="PTHR48097:SF5">
    <property type="entry name" value="LOW SPECIFICITY L-THREONINE ALDOLASE"/>
    <property type="match status" value="1"/>
</dbReference>
<gene>
    <name evidence="6" type="ORF">BLA13014_00973</name>
</gene>
<dbReference type="Gene3D" id="3.40.640.10">
    <property type="entry name" value="Type I PLP-dependent aspartate aminotransferase-like (Major domain)"/>
    <property type="match status" value="1"/>
</dbReference>
<evidence type="ECO:0000259" key="5">
    <source>
        <dbReference type="Pfam" id="PF01212"/>
    </source>
</evidence>
<dbReference type="Proteomes" id="UP000494261">
    <property type="component" value="Unassembled WGS sequence"/>
</dbReference>
<evidence type="ECO:0000256" key="3">
    <source>
        <dbReference type="ARBA" id="ARBA00011881"/>
    </source>
</evidence>
<sequence length="354" mass="38407">MNFGSDNQSGVSPQVLESLVSACTGTASSYGNDDFTKQAELALSETFDREVQAFLVTTGTAANCLALSALANPWDAILCHSHAHVTIDEVSAPELFTGGARLIPLETDSGKITEKDFSDLLKKLPADRPHNVSVSALSVTQATENGLVYEPSELKRLTDAAHEHGIHVHMDGARFSNAVASLGCAPADITWKAGVDVLCLGASKNGALMAEAVVFFNHALAKDFDLRRKRAGQLISKGRVLGSQFTAWLSNDHWLDLARSANDTARYLSSTLSRFDAIRSAWPVQANEIFVVMERELFDRLKAAGVRCSDWYPSSLPKSVQLRDNELPVRFVTSWSSTRAEVDAVAEIIAKELN</sequence>
<organism evidence="6 7">
    <name type="scientific">Burkholderia aenigmatica</name>
    <dbReference type="NCBI Taxonomy" id="2015348"/>
    <lineage>
        <taxon>Bacteria</taxon>
        <taxon>Pseudomonadati</taxon>
        <taxon>Pseudomonadota</taxon>
        <taxon>Betaproteobacteria</taxon>
        <taxon>Burkholderiales</taxon>
        <taxon>Burkholderiaceae</taxon>
        <taxon>Burkholderia</taxon>
        <taxon>Burkholderia cepacia complex</taxon>
    </lineage>
</organism>
<reference evidence="6 7" key="1">
    <citation type="submission" date="2019-09" db="EMBL/GenBank/DDBJ databases">
        <authorList>
            <person name="Depoorter E."/>
        </authorList>
    </citation>
    <scope>NUCLEOTIDE SEQUENCE [LARGE SCALE GENOMIC DNA]</scope>
    <source>
        <strain evidence="6">LMG 13014</strain>
    </source>
</reference>
<dbReference type="SMR" id="A0A6P2I6V7"/>
<protein>
    <submittedName>
        <fullName evidence="6">Phenylserine aldolase</fullName>
    </submittedName>
</protein>
<dbReference type="AlphaFoldDB" id="A0A6P2I6V7"/>
<dbReference type="GO" id="GO:0016829">
    <property type="term" value="F:lyase activity"/>
    <property type="evidence" value="ECO:0007669"/>
    <property type="project" value="InterPro"/>
</dbReference>
<evidence type="ECO:0000256" key="2">
    <source>
        <dbReference type="ARBA" id="ARBA00006966"/>
    </source>
</evidence>
<name>A0A6P2I6V7_9BURK</name>
<dbReference type="InterPro" id="IPR015422">
    <property type="entry name" value="PyrdxlP-dep_Trfase_small"/>
</dbReference>
<dbReference type="Gene3D" id="3.90.1150.10">
    <property type="entry name" value="Aspartate Aminotransferase, domain 1"/>
    <property type="match status" value="1"/>
</dbReference>
<dbReference type="RefSeq" id="WP_175021473.1">
    <property type="nucleotide sequence ID" value="NZ_CABVQC010000004.1"/>
</dbReference>
<comment type="similarity">
    <text evidence="2">Belongs to the threonine aldolase family.</text>
</comment>
<comment type="subunit">
    <text evidence="3">Homotetramer.</text>
</comment>
<feature type="domain" description="Aromatic amino acid beta-eliminating lyase/threonine aldolase" evidence="5">
    <location>
        <begin position="3"/>
        <end position="294"/>
    </location>
</feature>
<dbReference type="PANTHER" id="PTHR48097">
    <property type="entry name" value="L-THREONINE ALDOLASE-RELATED"/>
    <property type="match status" value="1"/>
</dbReference>
<dbReference type="EMBL" id="CABVQC010000004">
    <property type="protein sequence ID" value="VWB26511.1"/>
    <property type="molecule type" value="Genomic_DNA"/>
</dbReference>
<dbReference type="InterPro" id="IPR001597">
    <property type="entry name" value="ArAA_b-elim_lyase/Thr_aldolase"/>
</dbReference>
<proteinExistence type="inferred from homology"/>
<evidence type="ECO:0000313" key="7">
    <source>
        <dbReference type="Proteomes" id="UP000494261"/>
    </source>
</evidence>
<evidence type="ECO:0000256" key="4">
    <source>
        <dbReference type="ARBA" id="ARBA00022898"/>
    </source>
</evidence>
<comment type="cofactor">
    <cofactor evidence="1">
        <name>pyridoxal 5'-phosphate</name>
        <dbReference type="ChEBI" id="CHEBI:597326"/>
    </cofactor>
</comment>
<accession>A0A6P2I6V7</accession>
<dbReference type="Pfam" id="PF01212">
    <property type="entry name" value="Beta_elim_lyase"/>
    <property type="match status" value="1"/>
</dbReference>
<dbReference type="SUPFAM" id="SSF53383">
    <property type="entry name" value="PLP-dependent transferases"/>
    <property type="match status" value="1"/>
</dbReference>
<evidence type="ECO:0000313" key="6">
    <source>
        <dbReference type="EMBL" id="VWB26511.1"/>
    </source>
</evidence>
<keyword evidence="4" id="KW-0663">Pyridoxal phosphate</keyword>
<dbReference type="InterPro" id="IPR015424">
    <property type="entry name" value="PyrdxlP-dep_Trfase"/>
</dbReference>
<dbReference type="InterPro" id="IPR015421">
    <property type="entry name" value="PyrdxlP-dep_Trfase_major"/>
</dbReference>
<dbReference type="GO" id="GO:0006520">
    <property type="term" value="P:amino acid metabolic process"/>
    <property type="evidence" value="ECO:0007669"/>
    <property type="project" value="InterPro"/>
</dbReference>
<evidence type="ECO:0000256" key="1">
    <source>
        <dbReference type="ARBA" id="ARBA00001933"/>
    </source>
</evidence>